<proteinExistence type="predicted"/>
<organism evidence="1">
    <name type="scientific">marine sediment metagenome</name>
    <dbReference type="NCBI Taxonomy" id="412755"/>
    <lineage>
        <taxon>unclassified sequences</taxon>
        <taxon>metagenomes</taxon>
        <taxon>ecological metagenomes</taxon>
    </lineage>
</organism>
<sequence>GEDLYSKLPNWVQKLVTKALAGKPIKGVDRQLLDKGVRQRPIILVEPDYERVY</sequence>
<gene>
    <name evidence="1" type="ORF">S01H1_34903</name>
</gene>
<dbReference type="AlphaFoldDB" id="X0W3S5"/>
<protein>
    <submittedName>
        <fullName evidence="1">Uncharacterized protein</fullName>
    </submittedName>
</protein>
<comment type="caution">
    <text evidence="1">The sequence shown here is derived from an EMBL/GenBank/DDBJ whole genome shotgun (WGS) entry which is preliminary data.</text>
</comment>
<dbReference type="EMBL" id="BARS01021766">
    <property type="protein sequence ID" value="GAG07381.1"/>
    <property type="molecule type" value="Genomic_DNA"/>
</dbReference>
<accession>X0W3S5</accession>
<evidence type="ECO:0000313" key="1">
    <source>
        <dbReference type="EMBL" id="GAG07381.1"/>
    </source>
</evidence>
<feature type="non-terminal residue" evidence="1">
    <location>
        <position position="1"/>
    </location>
</feature>
<reference evidence="1" key="1">
    <citation type="journal article" date="2014" name="Front. Microbiol.">
        <title>High frequency of phylogenetically diverse reductive dehalogenase-homologous genes in deep subseafloor sedimentary metagenomes.</title>
        <authorList>
            <person name="Kawai M."/>
            <person name="Futagami T."/>
            <person name="Toyoda A."/>
            <person name="Takaki Y."/>
            <person name="Nishi S."/>
            <person name="Hori S."/>
            <person name="Arai W."/>
            <person name="Tsubouchi T."/>
            <person name="Morono Y."/>
            <person name="Uchiyama I."/>
            <person name="Ito T."/>
            <person name="Fujiyama A."/>
            <person name="Inagaki F."/>
            <person name="Takami H."/>
        </authorList>
    </citation>
    <scope>NUCLEOTIDE SEQUENCE</scope>
    <source>
        <strain evidence="1">Expedition CK06-06</strain>
    </source>
</reference>
<name>X0W3S5_9ZZZZ</name>